<name>A0A386HL48_9BACT</name>
<keyword evidence="4" id="KW-1185">Reference proteome</keyword>
<organism evidence="2 4">
    <name type="scientific">Arachidicoccus soli</name>
    <dbReference type="NCBI Taxonomy" id="2341117"/>
    <lineage>
        <taxon>Bacteria</taxon>
        <taxon>Pseudomonadati</taxon>
        <taxon>Bacteroidota</taxon>
        <taxon>Chitinophagia</taxon>
        <taxon>Chitinophagales</taxon>
        <taxon>Chitinophagaceae</taxon>
        <taxon>Arachidicoccus</taxon>
    </lineage>
</organism>
<evidence type="ECO:0000259" key="1">
    <source>
        <dbReference type="Pfam" id="PF01609"/>
    </source>
</evidence>
<dbReference type="KEGG" id="ark:D6B99_01155"/>
<dbReference type="Proteomes" id="UP000266118">
    <property type="component" value="Chromosome"/>
</dbReference>
<dbReference type="GO" id="GO:0006313">
    <property type="term" value="P:DNA transposition"/>
    <property type="evidence" value="ECO:0007669"/>
    <property type="project" value="InterPro"/>
</dbReference>
<gene>
    <name evidence="2" type="ORF">D6B99_01155</name>
    <name evidence="3" type="ORF">D6B99_16130</name>
</gene>
<feature type="domain" description="Transposase IS4-like" evidence="1">
    <location>
        <begin position="170"/>
        <end position="437"/>
    </location>
</feature>
<dbReference type="GO" id="GO:0004803">
    <property type="term" value="F:transposase activity"/>
    <property type="evidence" value="ECO:0007669"/>
    <property type="project" value="InterPro"/>
</dbReference>
<dbReference type="KEGG" id="ark:D6B99_16130"/>
<protein>
    <submittedName>
        <fullName evidence="2">IS1634 family transposase</fullName>
    </submittedName>
</protein>
<sequence length="496" mass="57202">MYKIRQIKYAASSTSVQVYRIENRKRVIVRHIGTARTADELNNLIVLANDFIKKISSQLFLFNEDQSNNIINIKKIEFLGVYYSFFYELIHKLIIAIGFDKLHNDFLLDLVVMRMLEPSSKLRSIALLEEYFGIRHRRQRYYESAPKWLNLKSKVEAIAVEFVQSHYAFDYSLVFYDVTTLYFESFEPDDLRKNGFSKDNKSQQPQILIGLMVSKEGFPISYDVFSGNTFEGHTFIPMIEGFIRKNNIETFTVVADAAMISTQNSAALNEKGVSYIVGARLGNISSDLLETIDNKLAREEGKAIRVKTVNGDLVCAFSPARYRKDKYEMEKQIEKAKYLIANPSKNKKLKFTKTSGQAIELNKKLIEKTNKLLGIKGYYTNLPESVASNQIIIERYHELYRIEQAFRISKSDLQARPIFHYKEEPIKLHILICFMALAISKHIELKTGSSIKSFIHECKKITDARLKNKITGREIKMRAASNPTILELTEKLNLLT</sequence>
<dbReference type="OrthoDB" id="740398at2"/>
<dbReference type="GO" id="GO:0003677">
    <property type="term" value="F:DNA binding"/>
    <property type="evidence" value="ECO:0007669"/>
    <property type="project" value="InterPro"/>
</dbReference>
<dbReference type="InterPro" id="IPR012337">
    <property type="entry name" value="RNaseH-like_sf"/>
</dbReference>
<dbReference type="EMBL" id="CP032489">
    <property type="protein sequence ID" value="AYD49006.1"/>
    <property type="molecule type" value="Genomic_DNA"/>
</dbReference>
<evidence type="ECO:0000313" key="4">
    <source>
        <dbReference type="Proteomes" id="UP000266118"/>
    </source>
</evidence>
<evidence type="ECO:0000313" key="2">
    <source>
        <dbReference type="EMBL" id="AYD46349.1"/>
    </source>
</evidence>
<dbReference type="EMBL" id="CP032489">
    <property type="protein sequence ID" value="AYD46349.1"/>
    <property type="molecule type" value="Genomic_DNA"/>
</dbReference>
<dbReference type="InterPro" id="IPR047654">
    <property type="entry name" value="IS1634_transpos"/>
</dbReference>
<dbReference type="RefSeq" id="WP_119984283.1">
    <property type="nucleotide sequence ID" value="NZ_CP032489.1"/>
</dbReference>
<reference evidence="2 4" key="1">
    <citation type="submission" date="2018-09" db="EMBL/GenBank/DDBJ databases">
        <title>Arachidicoccus sp. nov., a bacterium isolated from soil.</title>
        <authorList>
            <person name="Weon H.-Y."/>
            <person name="Kwon S.-W."/>
            <person name="Lee S.A."/>
        </authorList>
    </citation>
    <scope>NUCLEOTIDE SEQUENCE [LARGE SCALE GENOMIC DNA]</scope>
    <source>
        <strain evidence="2 4">KIS59-12</strain>
    </source>
</reference>
<evidence type="ECO:0000313" key="3">
    <source>
        <dbReference type="EMBL" id="AYD49006.1"/>
    </source>
</evidence>
<dbReference type="InterPro" id="IPR002559">
    <property type="entry name" value="Transposase_11"/>
</dbReference>
<dbReference type="AlphaFoldDB" id="A0A386HL48"/>
<dbReference type="SUPFAM" id="SSF53098">
    <property type="entry name" value="Ribonuclease H-like"/>
    <property type="match status" value="1"/>
</dbReference>
<dbReference type="Pfam" id="PF01609">
    <property type="entry name" value="DDE_Tnp_1"/>
    <property type="match status" value="1"/>
</dbReference>
<dbReference type="NCBIfam" id="NF033559">
    <property type="entry name" value="transpos_IS1634"/>
    <property type="match status" value="1"/>
</dbReference>
<proteinExistence type="predicted"/>
<accession>A0A386HL48</accession>